<sequence length="55" mass="6011">MKLAGIDSELRADFAGHHLESETEGRYSKAHLVLIKKAIDTIPNTSQSRSACLAE</sequence>
<gene>
    <name evidence="1" type="ORF">POM99_13980</name>
</gene>
<dbReference type="RefSeq" id="WP_277278874.1">
    <property type="nucleotide sequence ID" value="NZ_JAROCY010000013.1"/>
</dbReference>
<protein>
    <recommendedName>
        <fullName evidence="3">Integrase</fullName>
    </recommendedName>
</protein>
<keyword evidence="2" id="KW-1185">Reference proteome</keyword>
<organism evidence="1 2">
    <name type="scientific">Novosphingobium cyanobacteriorum</name>
    <dbReference type="NCBI Taxonomy" id="3024215"/>
    <lineage>
        <taxon>Bacteria</taxon>
        <taxon>Pseudomonadati</taxon>
        <taxon>Pseudomonadota</taxon>
        <taxon>Alphaproteobacteria</taxon>
        <taxon>Sphingomonadales</taxon>
        <taxon>Sphingomonadaceae</taxon>
        <taxon>Novosphingobium</taxon>
    </lineage>
</organism>
<proteinExistence type="predicted"/>
<dbReference type="EMBL" id="JAROCY010000013">
    <property type="protein sequence ID" value="MDF8334316.1"/>
    <property type="molecule type" value="Genomic_DNA"/>
</dbReference>
<evidence type="ECO:0008006" key="3">
    <source>
        <dbReference type="Google" id="ProtNLM"/>
    </source>
</evidence>
<evidence type="ECO:0000313" key="2">
    <source>
        <dbReference type="Proteomes" id="UP001222770"/>
    </source>
</evidence>
<accession>A0ABT6CK87</accession>
<comment type="caution">
    <text evidence="1">The sequence shown here is derived from an EMBL/GenBank/DDBJ whole genome shotgun (WGS) entry which is preliminary data.</text>
</comment>
<dbReference type="Proteomes" id="UP001222770">
    <property type="component" value="Unassembled WGS sequence"/>
</dbReference>
<reference evidence="1 2" key="1">
    <citation type="submission" date="2023-03" db="EMBL/GenBank/DDBJ databases">
        <title>Novosphingobium cyanobacteriorum sp. nov., isolated from a eutrophic reservoir during the Microcystis bloom period.</title>
        <authorList>
            <person name="Kang M."/>
            <person name="Le V."/>
            <person name="Ko S.-R."/>
            <person name="Lee S.-A."/>
            <person name="Ahn C.-Y."/>
        </authorList>
    </citation>
    <scope>NUCLEOTIDE SEQUENCE [LARGE SCALE GENOMIC DNA]</scope>
    <source>
        <strain evidence="1 2">HBC54</strain>
    </source>
</reference>
<evidence type="ECO:0000313" key="1">
    <source>
        <dbReference type="EMBL" id="MDF8334316.1"/>
    </source>
</evidence>
<name>A0ABT6CK87_9SPHN</name>